<dbReference type="Proteomes" id="UP001596045">
    <property type="component" value="Unassembled WGS sequence"/>
</dbReference>
<comment type="caution">
    <text evidence="1">The sequence shown here is derived from an EMBL/GenBank/DDBJ whole genome shotgun (WGS) entry which is preliminary data.</text>
</comment>
<protein>
    <recommendedName>
        <fullName evidence="3">Tn3 transposase DDE domain-containing protein</fullName>
    </recommendedName>
</protein>
<accession>A0ABW0M9K5</accession>
<evidence type="ECO:0000313" key="1">
    <source>
        <dbReference type="EMBL" id="MFC5473708.1"/>
    </source>
</evidence>
<evidence type="ECO:0000313" key="2">
    <source>
        <dbReference type="Proteomes" id="UP001596045"/>
    </source>
</evidence>
<evidence type="ECO:0008006" key="3">
    <source>
        <dbReference type="Google" id="ProtNLM"/>
    </source>
</evidence>
<dbReference type="RefSeq" id="WP_378996634.1">
    <property type="nucleotide sequence ID" value="NZ_JBHSMT010000012.1"/>
</dbReference>
<name>A0ABW0M9K5_9BURK</name>
<proteinExistence type="predicted"/>
<dbReference type="EMBL" id="JBHSMT010000012">
    <property type="protein sequence ID" value="MFC5473708.1"/>
    <property type="molecule type" value="Genomic_DNA"/>
</dbReference>
<organism evidence="1 2">
    <name type="scientific">Paraherbaspirillum soli</name>
    <dbReference type="NCBI Taxonomy" id="631222"/>
    <lineage>
        <taxon>Bacteria</taxon>
        <taxon>Pseudomonadati</taxon>
        <taxon>Pseudomonadota</taxon>
        <taxon>Betaproteobacteria</taxon>
        <taxon>Burkholderiales</taxon>
        <taxon>Oxalobacteraceae</taxon>
        <taxon>Paraherbaspirillum</taxon>
    </lineage>
</organism>
<reference evidence="2" key="1">
    <citation type="journal article" date="2019" name="Int. J. Syst. Evol. Microbiol.">
        <title>The Global Catalogue of Microorganisms (GCM) 10K type strain sequencing project: providing services to taxonomists for standard genome sequencing and annotation.</title>
        <authorList>
            <consortium name="The Broad Institute Genomics Platform"/>
            <consortium name="The Broad Institute Genome Sequencing Center for Infectious Disease"/>
            <person name="Wu L."/>
            <person name="Ma J."/>
        </authorList>
    </citation>
    <scope>NUCLEOTIDE SEQUENCE [LARGE SCALE GENOMIC DNA]</scope>
    <source>
        <strain evidence="2">JCM 17066</strain>
    </source>
</reference>
<sequence length="58" mass="6533">MGPRSDLSTWHHPVRPESETRLSPFGHAHINMLGHYSFSVPEAVARGYLRPLNVGHET</sequence>
<gene>
    <name evidence="1" type="ORF">ACFPM8_07015</name>
</gene>
<keyword evidence="2" id="KW-1185">Reference proteome</keyword>